<evidence type="ECO:0000256" key="5">
    <source>
        <dbReference type="ARBA" id="ARBA00023242"/>
    </source>
</evidence>
<keyword evidence="4" id="KW-0804">Transcription</keyword>
<reference evidence="11" key="1">
    <citation type="journal article" date="2017" name="Nat. Ecol. Evol.">
        <title>Genome expansion and lineage-specific genetic innovations in the forest pathogenic fungi Armillaria.</title>
        <authorList>
            <person name="Sipos G."/>
            <person name="Prasanna A.N."/>
            <person name="Walter M.C."/>
            <person name="O'Connor E."/>
            <person name="Balint B."/>
            <person name="Krizsan K."/>
            <person name="Kiss B."/>
            <person name="Hess J."/>
            <person name="Varga T."/>
            <person name="Slot J."/>
            <person name="Riley R."/>
            <person name="Boka B."/>
            <person name="Rigling D."/>
            <person name="Barry K."/>
            <person name="Lee J."/>
            <person name="Mihaltcheva S."/>
            <person name="LaButti K."/>
            <person name="Lipzen A."/>
            <person name="Waldron R."/>
            <person name="Moloney N.M."/>
            <person name="Sperisen C."/>
            <person name="Kredics L."/>
            <person name="Vagvoelgyi C."/>
            <person name="Patrignani A."/>
            <person name="Fitzpatrick D."/>
            <person name="Nagy I."/>
            <person name="Doyle S."/>
            <person name="Anderson J.B."/>
            <person name="Grigoriev I.V."/>
            <person name="Gueldener U."/>
            <person name="Muensterkoetter M."/>
            <person name="Nagy L.G."/>
        </authorList>
    </citation>
    <scope>NUCLEOTIDE SEQUENCE [LARGE SCALE GENOMIC DNA]</scope>
    <source>
        <strain evidence="11">28-4</strain>
    </source>
</reference>
<dbReference type="PANTHER" id="PTHR12264">
    <property type="entry name" value="TRANSCRIPTION INITIATION FACTOR TFIID SUBUNIT 12"/>
    <property type="match status" value="1"/>
</dbReference>
<dbReference type="EMBL" id="KZ293428">
    <property type="protein sequence ID" value="PBK69960.1"/>
    <property type="molecule type" value="Genomic_DNA"/>
</dbReference>
<evidence type="ECO:0000313" key="11">
    <source>
        <dbReference type="Proteomes" id="UP000218334"/>
    </source>
</evidence>
<dbReference type="GO" id="GO:0017025">
    <property type="term" value="F:TBP-class protein binding"/>
    <property type="evidence" value="ECO:0007669"/>
    <property type="project" value="TreeGrafter"/>
</dbReference>
<dbReference type="AlphaFoldDB" id="A0A2H3BJV8"/>
<proteinExistence type="inferred from homology"/>
<dbReference type="FunFam" id="1.10.20.10:FF:000011">
    <property type="entry name" value="Transcription initiation factor TFIID subunit 12"/>
    <property type="match status" value="1"/>
</dbReference>
<dbReference type="STRING" id="1076256.A0A2H3BJV8"/>
<dbReference type="SUPFAM" id="SSF47113">
    <property type="entry name" value="Histone-fold"/>
    <property type="match status" value="1"/>
</dbReference>
<keyword evidence="3" id="KW-0805">Transcription regulation</keyword>
<comment type="similarity">
    <text evidence="2">Belongs to the TAF12 family.</text>
</comment>
<dbReference type="PANTHER" id="PTHR12264:SF21">
    <property type="entry name" value="TRANSCRIPTION INITIATION FACTOR TFIID SUBUNIT 12"/>
    <property type="match status" value="1"/>
</dbReference>
<protein>
    <recommendedName>
        <fullName evidence="6">TBP-associated factor 12</fullName>
    </recommendedName>
    <alternativeName>
        <fullName evidence="7">Transcription initiation factor TFIID subunit 12</fullName>
    </alternativeName>
</protein>
<evidence type="ECO:0000259" key="9">
    <source>
        <dbReference type="Pfam" id="PF03847"/>
    </source>
</evidence>
<dbReference type="Proteomes" id="UP000218334">
    <property type="component" value="Unassembled WGS sequence"/>
</dbReference>
<evidence type="ECO:0000256" key="7">
    <source>
        <dbReference type="ARBA" id="ARBA00093657"/>
    </source>
</evidence>
<feature type="region of interest" description="Disordered" evidence="8">
    <location>
        <begin position="262"/>
        <end position="282"/>
    </location>
</feature>
<comment type="subcellular location">
    <subcellularLocation>
        <location evidence="1">Nucleus</location>
    </subcellularLocation>
</comment>
<feature type="domain" description="Transcription initiation factor TFIID subunit 12" evidence="9">
    <location>
        <begin position="180"/>
        <end position="246"/>
    </location>
</feature>
<feature type="compositionally biased region" description="Low complexity" evidence="8">
    <location>
        <begin position="262"/>
        <end position="274"/>
    </location>
</feature>
<dbReference type="InterPro" id="IPR037794">
    <property type="entry name" value="TAF12"/>
</dbReference>
<dbReference type="GO" id="GO:0005669">
    <property type="term" value="C:transcription factor TFIID complex"/>
    <property type="evidence" value="ECO:0007669"/>
    <property type="project" value="InterPro"/>
</dbReference>
<keyword evidence="5" id="KW-0539">Nucleus</keyword>
<dbReference type="GO" id="GO:0000124">
    <property type="term" value="C:SAGA complex"/>
    <property type="evidence" value="ECO:0007669"/>
    <property type="project" value="InterPro"/>
</dbReference>
<evidence type="ECO:0000256" key="2">
    <source>
        <dbReference type="ARBA" id="ARBA00007530"/>
    </source>
</evidence>
<evidence type="ECO:0000256" key="1">
    <source>
        <dbReference type="ARBA" id="ARBA00004123"/>
    </source>
</evidence>
<dbReference type="GO" id="GO:0051123">
    <property type="term" value="P:RNA polymerase II preinitiation complex assembly"/>
    <property type="evidence" value="ECO:0007669"/>
    <property type="project" value="TreeGrafter"/>
</dbReference>
<evidence type="ECO:0000256" key="3">
    <source>
        <dbReference type="ARBA" id="ARBA00023015"/>
    </source>
</evidence>
<dbReference type="Pfam" id="PF03847">
    <property type="entry name" value="TFIID_20kDa"/>
    <property type="match status" value="1"/>
</dbReference>
<name>A0A2H3BJV8_9AGAR</name>
<dbReference type="GO" id="GO:0003677">
    <property type="term" value="F:DNA binding"/>
    <property type="evidence" value="ECO:0007669"/>
    <property type="project" value="TreeGrafter"/>
</dbReference>
<dbReference type="InterPro" id="IPR009072">
    <property type="entry name" value="Histone-fold"/>
</dbReference>
<organism evidence="10 11">
    <name type="scientific">Armillaria solidipes</name>
    <dbReference type="NCBI Taxonomy" id="1076256"/>
    <lineage>
        <taxon>Eukaryota</taxon>
        <taxon>Fungi</taxon>
        <taxon>Dikarya</taxon>
        <taxon>Basidiomycota</taxon>
        <taxon>Agaricomycotina</taxon>
        <taxon>Agaricomycetes</taxon>
        <taxon>Agaricomycetidae</taxon>
        <taxon>Agaricales</taxon>
        <taxon>Marasmiineae</taxon>
        <taxon>Physalacriaceae</taxon>
        <taxon>Armillaria</taxon>
    </lineage>
</organism>
<keyword evidence="11" id="KW-1185">Reference proteome</keyword>
<dbReference type="InterPro" id="IPR003228">
    <property type="entry name" value="TFIID_TAF12_dom"/>
</dbReference>
<gene>
    <name evidence="10" type="ORF">ARMSODRAFT_956784</name>
</gene>
<sequence>MENGNQKSPTVIDVLNSLLKAQTGQEVSDQNVAQLLISNMTTLVQQGKLSQQQILQLKRYADQHKNNPAVPTSTGTPAASTSSAAQSSHPAFKGAADSVPNLANTPSETAYPISTNLNHITNPGAVQWTQTRPTLTGGIPSGRMSGTPAQIARPADDSTMLSLDDNRSRRKNTPGDQSMRRTIQDLVASVDPNVKIEPDVEDLLLSIADEFIDSVTNFSCRLAKHRGGDTLEVRDLQLHLERNHNIRIPGFASDETRISLSQSSVAPVAPAPQAKKTAQGTHMTLRSQRLNQVQQAKREAKLM</sequence>
<evidence type="ECO:0000256" key="4">
    <source>
        <dbReference type="ARBA" id="ARBA00023163"/>
    </source>
</evidence>
<evidence type="ECO:0000256" key="6">
    <source>
        <dbReference type="ARBA" id="ARBA00075089"/>
    </source>
</evidence>
<dbReference type="CDD" id="cd07981">
    <property type="entry name" value="HFD_TAF12"/>
    <property type="match status" value="1"/>
</dbReference>
<feature type="region of interest" description="Disordered" evidence="8">
    <location>
        <begin position="65"/>
        <end position="107"/>
    </location>
</feature>
<evidence type="ECO:0000313" key="10">
    <source>
        <dbReference type="EMBL" id="PBK69960.1"/>
    </source>
</evidence>
<evidence type="ECO:0000256" key="8">
    <source>
        <dbReference type="SAM" id="MobiDB-lite"/>
    </source>
</evidence>
<feature type="region of interest" description="Disordered" evidence="8">
    <location>
        <begin position="128"/>
        <end position="179"/>
    </location>
</feature>
<feature type="compositionally biased region" description="Low complexity" evidence="8">
    <location>
        <begin position="68"/>
        <end position="91"/>
    </location>
</feature>
<dbReference type="Gene3D" id="1.10.20.10">
    <property type="entry name" value="Histone, subunit A"/>
    <property type="match status" value="1"/>
</dbReference>
<accession>A0A2H3BJV8</accession>
<dbReference type="GO" id="GO:0046982">
    <property type="term" value="F:protein heterodimerization activity"/>
    <property type="evidence" value="ECO:0007669"/>
    <property type="project" value="InterPro"/>
</dbReference>